<name>A0A516PTZ2_9ACTN</name>
<dbReference type="GO" id="GO:0016787">
    <property type="term" value="F:hydrolase activity"/>
    <property type="evidence" value="ECO:0007669"/>
    <property type="project" value="InterPro"/>
</dbReference>
<feature type="chain" id="PRO_5021855964" description="Calcineurin-like phosphoesterase" evidence="1">
    <location>
        <begin position="32"/>
        <end position="1141"/>
    </location>
</feature>
<dbReference type="KEGG" id="mik:FOE78_00895"/>
<accession>A0A516PTZ2</accession>
<evidence type="ECO:0000313" key="5">
    <source>
        <dbReference type="Proteomes" id="UP000319263"/>
    </source>
</evidence>
<dbReference type="Proteomes" id="UP000319263">
    <property type="component" value="Chromosome"/>
</dbReference>
<dbReference type="PANTHER" id="PTHR40446">
    <property type="entry name" value="N-ACETYLGLUCOSAMINE-1-PHOSPHODIESTER ALPHA-N-ACETYLGLUCOSAMINIDASE"/>
    <property type="match status" value="1"/>
</dbReference>
<feature type="domain" description="Phosphodiester glycosidase" evidence="3">
    <location>
        <begin position="239"/>
        <end position="395"/>
    </location>
</feature>
<feature type="signal peptide" evidence="1">
    <location>
        <begin position="1"/>
        <end position="31"/>
    </location>
</feature>
<dbReference type="InterPro" id="IPR018711">
    <property type="entry name" value="NAGPA"/>
</dbReference>
<dbReference type="InterPro" id="IPR029052">
    <property type="entry name" value="Metallo-depent_PP-like"/>
</dbReference>
<keyword evidence="5" id="KW-1185">Reference proteome</keyword>
<dbReference type="AlphaFoldDB" id="A0A516PTZ2"/>
<reference evidence="4 5" key="1">
    <citation type="submission" date="2019-07" db="EMBL/GenBank/DDBJ databases">
        <title>Microlunatus dokdonensis sp. nov. isolated from the rhizospheric soil of the wild plant Elymus tsukushiensis.</title>
        <authorList>
            <person name="Ghim S.-Y."/>
            <person name="Hwang Y.-J."/>
            <person name="Son J.-S."/>
            <person name="Shin J.-H."/>
        </authorList>
    </citation>
    <scope>NUCLEOTIDE SEQUENCE [LARGE SCALE GENOMIC DNA]</scope>
    <source>
        <strain evidence="4 5">KUDC0627</strain>
    </source>
</reference>
<evidence type="ECO:0008006" key="6">
    <source>
        <dbReference type="Google" id="ProtNLM"/>
    </source>
</evidence>
<keyword evidence="1" id="KW-0732">Signal</keyword>
<gene>
    <name evidence="4" type="ORF">FOE78_00895</name>
</gene>
<dbReference type="SUPFAM" id="SSF56300">
    <property type="entry name" value="Metallo-dependent phosphatases"/>
    <property type="match status" value="1"/>
</dbReference>
<dbReference type="Gene3D" id="3.60.21.10">
    <property type="match status" value="1"/>
</dbReference>
<organism evidence="4 5">
    <name type="scientific">Microlunatus elymi</name>
    <dbReference type="NCBI Taxonomy" id="2596828"/>
    <lineage>
        <taxon>Bacteria</taxon>
        <taxon>Bacillati</taxon>
        <taxon>Actinomycetota</taxon>
        <taxon>Actinomycetes</taxon>
        <taxon>Propionibacteriales</taxon>
        <taxon>Propionibacteriaceae</taxon>
        <taxon>Microlunatus</taxon>
    </lineage>
</organism>
<dbReference type="PANTHER" id="PTHR40446:SF2">
    <property type="entry name" value="N-ACETYLGLUCOSAMINE-1-PHOSPHODIESTER ALPHA-N-ACETYLGLUCOSAMINIDASE"/>
    <property type="match status" value="1"/>
</dbReference>
<evidence type="ECO:0000259" key="3">
    <source>
        <dbReference type="Pfam" id="PF09992"/>
    </source>
</evidence>
<evidence type="ECO:0000256" key="1">
    <source>
        <dbReference type="SAM" id="SignalP"/>
    </source>
</evidence>
<dbReference type="EMBL" id="CP041692">
    <property type="protein sequence ID" value="QDP94664.1"/>
    <property type="molecule type" value="Genomic_DNA"/>
</dbReference>
<evidence type="ECO:0000259" key="2">
    <source>
        <dbReference type="Pfam" id="PF00149"/>
    </source>
</evidence>
<dbReference type="Pfam" id="PF09992">
    <property type="entry name" value="NAGPA"/>
    <property type="match status" value="1"/>
</dbReference>
<sequence>MSISFARRGSVAALALVVLSAGWLMTPYAAAKPAPPTSPPPTGGLAGLDGADSVYLRQRGTAIAPGLNLTSFQRLQPGGWVTGHVMTADLTTPSLSLDVADGGTVSASNQTVGEFAGTDDRVVAAVNGDYFDMNASDAPVGTDVSSAGLRSAGSTPREAFTISGGRAAIQALMSAAEYAAGGSSTKIGSVNSPTFAADSIGLFNSVWGSYPIARLIPAADAVRVVRVVDGVVTAVSDDRSGITDAEAVPAGTSILVGRGQGAETLAALTIGEHVDLTVKASADVDLAVGGSQRLLTDGIPTTEDQVTAGRTAIGIGKDGSRLWVVSIDGRQGDSHGMTIQELAAMMADLGAWNALNLDGGGSTTLVARAAGTTEPTLTDRPSDGNQRKVTNALVFRSTAAPSAPGDAVARPELQPAAGLAVDGAAELLVGLSRTITGTGTDGNLAAASGGGRFRVPGRTLSIVSDQEQKTSDTLVVRGRDTGAATITYANRRHRTDTKITVHGPVQRIVASSQVLSIPSGDATGTLSLTAIDPDGYRVPVETRDVTVSAGDGITVAADGPASFTITPQRDLLSTKINFTVAGHQLTVPVTVGYQETQLADFVDAGSWTFAADRATGSVAPADGPDGKAGLGLSFDFSTSTATRGAYAVPPAPIAVPGQPQALALWIKGNGKGEWPRLMITKGDGTVTNLDPEQGASNPIISWNGWQQVRFPVPAGTPYPITLTKIRFMETRSDAGYTDQLAIADLRAQVPLDTELPDQVWPHDPAVIGNGTVDRRPQRIAVLSDTQFVARDPDSPIVQAGRRTLREIVAAKPDLLVIDGDFVDEGSPADLQLAQQILDQEIGTKIPYVYVPGNHEIMGGKISNFTDVFGPAATHRDLAGPGRTAIKIITLDSSSGTLHPAGSTDQLRMLQDQLADAASDPKITGVLIFDHHPVDDPQPDKASQLGDRYEAAALARTLSAFTAETGKSVAQVNGHVGIFYTDAAGGVTRVINGNSGKTPSGTAAQGGFTGWTMLGVDPRHGRVAAAASANPVPATGERLGWLRVETHARVDDLSLDAPAKLRRGASATVSATLIQDGDRRVPVAWPVSARWSGDRVRIDDDHGPAVLAFDSATGRLTALRSGTATLSVTVNGVTRTATVTVS</sequence>
<dbReference type="InterPro" id="IPR004843">
    <property type="entry name" value="Calcineurin-like_PHP"/>
</dbReference>
<feature type="domain" description="Calcineurin-like phosphoesterase" evidence="2">
    <location>
        <begin position="778"/>
        <end position="939"/>
    </location>
</feature>
<dbReference type="OrthoDB" id="9809781at2"/>
<proteinExistence type="predicted"/>
<evidence type="ECO:0000313" key="4">
    <source>
        <dbReference type="EMBL" id="QDP94664.1"/>
    </source>
</evidence>
<protein>
    <recommendedName>
        <fullName evidence="6">Calcineurin-like phosphoesterase</fullName>
    </recommendedName>
</protein>
<dbReference type="Pfam" id="PF00149">
    <property type="entry name" value="Metallophos"/>
    <property type="match status" value="1"/>
</dbReference>
<dbReference type="RefSeq" id="WP_143984653.1">
    <property type="nucleotide sequence ID" value="NZ_CP041692.1"/>
</dbReference>
<dbReference type="Gene3D" id="2.60.40.1080">
    <property type="match status" value="1"/>
</dbReference>